<dbReference type="Gene3D" id="3.30.420.10">
    <property type="entry name" value="Ribonuclease H-like superfamily/Ribonuclease H"/>
    <property type="match status" value="1"/>
</dbReference>
<feature type="domain" description="Integrase zinc-binding" evidence="2">
    <location>
        <begin position="91"/>
        <end position="138"/>
    </location>
</feature>
<dbReference type="Proteomes" id="UP000030758">
    <property type="component" value="Unassembled WGS sequence"/>
</dbReference>
<dbReference type="GO" id="GO:0003964">
    <property type="term" value="F:RNA-directed DNA polymerase activity"/>
    <property type="evidence" value="ECO:0007669"/>
    <property type="project" value="UniProtKB-EC"/>
</dbReference>
<name>A0A085MVM7_9BILA</name>
<dbReference type="GO" id="GO:0003676">
    <property type="term" value="F:nucleic acid binding"/>
    <property type="evidence" value="ECO:0007669"/>
    <property type="project" value="InterPro"/>
</dbReference>
<organism evidence="3">
    <name type="scientific">Trichuris suis</name>
    <name type="common">pig whipworm</name>
    <dbReference type="NCBI Taxonomy" id="68888"/>
    <lineage>
        <taxon>Eukaryota</taxon>
        <taxon>Metazoa</taxon>
        <taxon>Ecdysozoa</taxon>
        <taxon>Nematoda</taxon>
        <taxon>Enoplea</taxon>
        <taxon>Dorylaimia</taxon>
        <taxon>Trichinellida</taxon>
        <taxon>Trichuridae</taxon>
        <taxon>Trichuris</taxon>
    </lineage>
</organism>
<dbReference type="InterPro" id="IPR041588">
    <property type="entry name" value="Integrase_H2C2"/>
</dbReference>
<dbReference type="InterPro" id="IPR050951">
    <property type="entry name" value="Retrovirus_Pol_polyprotein"/>
</dbReference>
<reference evidence="3" key="1">
    <citation type="journal article" date="2014" name="Nat. Genet.">
        <title>Genome and transcriptome of the porcine whipworm Trichuris suis.</title>
        <authorList>
            <person name="Jex A.R."/>
            <person name="Nejsum P."/>
            <person name="Schwarz E.M."/>
            <person name="Hu L."/>
            <person name="Young N.D."/>
            <person name="Hall R.S."/>
            <person name="Korhonen P.K."/>
            <person name="Liao S."/>
            <person name="Thamsborg S."/>
            <person name="Xia J."/>
            <person name="Xu P."/>
            <person name="Wang S."/>
            <person name="Scheerlinck J.P."/>
            <person name="Hofmann A."/>
            <person name="Sternberg P.W."/>
            <person name="Wang J."/>
            <person name="Gasser R.B."/>
        </authorList>
    </citation>
    <scope>NUCLEOTIDE SEQUENCE [LARGE SCALE GENOMIC DNA]</scope>
    <source>
        <strain evidence="3">DCEP-RM93F</strain>
    </source>
</reference>
<evidence type="ECO:0000256" key="1">
    <source>
        <dbReference type="ARBA" id="ARBA00012493"/>
    </source>
</evidence>
<gene>
    <name evidence="3" type="ORF">M514_08505</name>
</gene>
<feature type="non-terminal residue" evidence="3">
    <location>
        <position position="1"/>
    </location>
</feature>
<dbReference type="PANTHER" id="PTHR37984">
    <property type="entry name" value="PROTEIN CBG26694"/>
    <property type="match status" value="1"/>
</dbReference>
<proteinExistence type="predicted"/>
<dbReference type="Pfam" id="PF17921">
    <property type="entry name" value="Integrase_H2C2"/>
    <property type="match status" value="1"/>
</dbReference>
<accession>A0A085MVM7</accession>
<evidence type="ECO:0000313" key="3">
    <source>
        <dbReference type="EMBL" id="KFD61273.1"/>
    </source>
</evidence>
<dbReference type="EMBL" id="KL367628">
    <property type="protein sequence ID" value="KFD61273.1"/>
    <property type="molecule type" value="Genomic_DNA"/>
</dbReference>
<protein>
    <recommendedName>
        <fullName evidence="1">RNA-directed DNA polymerase</fullName>
        <ecNumber evidence="1">2.7.7.49</ecNumber>
    </recommendedName>
</protein>
<dbReference type="Gene3D" id="1.10.340.70">
    <property type="match status" value="1"/>
</dbReference>
<dbReference type="SUPFAM" id="SSF53098">
    <property type="entry name" value="Ribonuclease H-like"/>
    <property type="match status" value="1"/>
</dbReference>
<dbReference type="AlphaFoldDB" id="A0A085MVM7"/>
<dbReference type="InterPro" id="IPR012337">
    <property type="entry name" value="RNaseH-like_sf"/>
</dbReference>
<evidence type="ECO:0000259" key="2">
    <source>
        <dbReference type="Pfam" id="PF17921"/>
    </source>
</evidence>
<dbReference type="EC" id="2.7.7.49" evidence="1"/>
<dbReference type="InterPro" id="IPR036397">
    <property type="entry name" value="RNaseH_sf"/>
</dbReference>
<sequence length="242" mass="27610">WQRGESISWCWDNGAVCERLDEIGSRIVFSITAHVIAKETSLDSVLDRVRKWTQKGWPRNPVPEAFKPFVPHRSELSVHKDCVLRDSRVEIPLPLRTQVLQLLHAGQPGIVRMKRWPGLDKDVEKTVLSCLPCQENRHNLPRENEHRWPEARTPWSKIHVEFFGKTVPREAIVQTVSTKAAVSVLRTLFATHGIPDYVVNDNSTAFTSAEFAEFMKSNCIQHLNHGTLPSCLERSSRTTSSE</sequence>
<dbReference type="PANTHER" id="PTHR37984:SF12">
    <property type="entry name" value="RIBONUCLEASE H"/>
    <property type="match status" value="1"/>
</dbReference>